<evidence type="ECO:0000313" key="1">
    <source>
        <dbReference type="EMBL" id="KAL3957096.1"/>
    </source>
</evidence>
<proteinExistence type="predicted"/>
<dbReference type="Proteomes" id="UP001638806">
    <property type="component" value="Unassembled WGS sequence"/>
</dbReference>
<accession>A0ACC4DLG5</accession>
<protein>
    <submittedName>
        <fullName evidence="1">Uncharacterized protein</fullName>
    </submittedName>
</protein>
<evidence type="ECO:0000313" key="2">
    <source>
        <dbReference type="Proteomes" id="UP001638806"/>
    </source>
</evidence>
<comment type="caution">
    <text evidence="1">The sequence shown here is derived from an EMBL/GenBank/DDBJ whole genome shotgun (WGS) entry which is preliminary data.</text>
</comment>
<gene>
    <name evidence="1" type="ORF">ACCO45_007674</name>
</gene>
<organism evidence="1 2">
    <name type="scientific">Purpureocillium lilacinum</name>
    <name type="common">Paecilomyces lilacinus</name>
    <dbReference type="NCBI Taxonomy" id="33203"/>
    <lineage>
        <taxon>Eukaryota</taxon>
        <taxon>Fungi</taxon>
        <taxon>Dikarya</taxon>
        <taxon>Ascomycota</taxon>
        <taxon>Pezizomycotina</taxon>
        <taxon>Sordariomycetes</taxon>
        <taxon>Hypocreomycetidae</taxon>
        <taxon>Hypocreales</taxon>
        <taxon>Ophiocordycipitaceae</taxon>
        <taxon>Purpureocillium</taxon>
    </lineage>
</organism>
<dbReference type="EMBL" id="JBGNUJ010000007">
    <property type="protein sequence ID" value="KAL3957096.1"/>
    <property type="molecule type" value="Genomic_DNA"/>
</dbReference>
<keyword evidence="2" id="KW-1185">Reference proteome</keyword>
<sequence length="97" mass="10882">MTPRSRHPEFFDPDEAECYVEAQNQAFMQSGSCEHHSQMCHYKELRLNGRHDSGRLGIREVWLSVQCDVACPWSANNLGSCRLAQLDGGRVLAVCGS</sequence>
<name>A0ACC4DLG5_PURLI</name>
<reference evidence="1" key="1">
    <citation type="submission" date="2024-12" db="EMBL/GenBank/DDBJ databases">
        <title>Comparative genomics and development of molecular markers within Purpureocillium lilacinum and among Purpureocillium species.</title>
        <authorList>
            <person name="Yeh Z.-Y."/>
            <person name="Ni N.-T."/>
            <person name="Lo P.-H."/>
            <person name="Mushyakhwo K."/>
            <person name="Lin C.-F."/>
            <person name="Nai Y.-S."/>
        </authorList>
    </citation>
    <scope>NUCLEOTIDE SEQUENCE</scope>
    <source>
        <strain evidence="1">NCHU-NPUST-175</strain>
    </source>
</reference>